<organism evidence="1 2">
    <name type="scientific">Plectus sambesii</name>
    <dbReference type="NCBI Taxonomy" id="2011161"/>
    <lineage>
        <taxon>Eukaryota</taxon>
        <taxon>Metazoa</taxon>
        <taxon>Ecdysozoa</taxon>
        <taxon>Nematoda</taxon>
        <taxon>Chromadorea</taxon>
        <taxon>Plectida</taxon>
        <taxon>Plectina</taxon>
        <taxon>Plectoidea</taxon>
        <taxon>Plectidae</taxon>
        <taxon>Plectus</taxon>
    </lineage>
</organism>
<reference evidence="2" key="1">
    <citation type="submission" date="2022-11" db="UniProtKB">
        <authorList>
            <consortium name="WormBaseParasite"/>
        </authorList>
    </citation>
    <scope>IDENTIFICATION</scope>
</reference>
<evidence type="ECO:0000313" key="2">
    <source>
        <dbReference type="WBParaSite" id="PSAMB.scaffold21748size570.g38407.t1"/>
    </source>
</evidence>
<dbReference type="AlphaFoldDB" id="A0A914VMW1"/>
<keyword evidence="1" id="KW-1185">Reference proteome</keyword>
<sequence>MSSLQIELKDKTAVLELLRVAPSSEGEYTLSLRSV</sequence>
<protein>
    <submittedName>
        <fullName evidence="2">Uncharacterized protein</fullName>
    </submittedName>
</protein>
<name>A0A914VMW1_9BILA</name>
<evidence type="ECO:0000313" key="1">
    <source>
        <dbReference type="Proteomes" id="UP000887566"/>
    </source>
</evidence>
<dbReference type="WBParaSite" id="PSAMB.scaffold21748size570.g38407.t1">
    <property type="protein sequence ID" value="PSAMB.scaffold21748size570.g38407.t1"/>
    <property type="gene ID" value="PSAMB.scaffold21748size570.g38407"/>
</dbReference>
<dbReference type="Proteomes" id="UP000887566">
    <property type="component" value="Unplaced"/>
</dbReference>
<proteinExistence type="predicted"/>
<accession>A0A914VMW1</accession>